<evidence type="ECO:0000313" key="2">
    <source>
        <dbReference type="Proteomes" id="UP000182444"/>
    </source>
</evidence>
<evidence type="ECO:0000313" key="1">
    <source>
        <dbReference type="EMBL" id="AOW06989.1"/>
    </source>
</evidence>
<name>A0A1D8NN01_YARLL</name>
<protein>
    <submittedName>
        <fullName evidence="1">Uncharacterized protein</fullName>
    </submittedName>
</protein>
<dbReference type="RefSeq" id="XP_068139428.1">
    <property type="nucleotide sequence ID" value="XM_068283327.1"/>
</dbReference>
<accession>A0A1D8NN01</accession>
<dbReference type="AlphaFoldDB" id="A0A1D8NN01"/>
<sequence length="68" mass="7130">MQHVINGSIHTLAQHIAATDDCSCGGNCGGRTRIDGVCIDGVRIDGILAVLSAHLNTPISYHEMSIEA</sequence>
<dbReference type="VEuPathDB" id="FungiDB:YALI1_F15047g"/>
<dbReference type="EMBL" id="CP017558">
    <property type="protein sequence ID" value="AOW06989.1"/>
    <property type="molecule type" value="Genomic_DNA"/>
</dbReference>
<organism evidence="1 2">
    <name type="scientific">Yarrowia lipolytica</name>
    <name type="common">Candida lipolytica</name>
    <dbReference type="NCBI Taxonomy" id="4952"/>
    <lineage>
        <taxon>Eukaryota</taxon>
        <taxon>Fungi</taxon>
        <taxon>Dikarya</taxon>
        <taxon>Ascomycota</taxon>
        <taxon>Saccharomycotina</taxon>
        <taxon>Dipodascomycetes</taxon>
        <taxon>Dipodascales</taxon>
        <taxon>Dipodascales incertae sedis</taxon>
        <taxon>Yarrowia</taxon>
    </lineage>
</organism>
<reference evidence="1 2" key="1">
    <citation type="journal article" date="2016" name="PLoS ONE">
        <title>Sequence Assembly of Yarrowia lipolytica Strain W29/CLIB89 Shows Transposable Element Diversity.</title>
        <authorList>
            <person name="Magnan C."/>
            <person name="Yu J."/>
            <person name="Chang I."/>
            <person name="Jahn E."/>
            <person name="Kanomata Y."/>
            <person name="Wu J."/>
            <person name="Zeller M."/>
            <person name="Oakes M."/>
            <person name="Baldi P."/>
            <person name="Sandmeyer S."/>
        </authorList>
    </citation>
    <scope>NUCLEOTIDE SEQUENCE [LARGE SCALE GENOMIC DNA]</scope>
    <source>
        <strain evidence="2">CLIB89(W29)</strain>
    </source>
</reference>
<proteinExistence type="predicted"/>
<dbReference type="Proteomes" id="UP000182444">
    <property type="component" value="Chromosome 1F"/>
</dbReference>
<gene>
    <name evidence="1" type="ORF">YALI1_F15047g</name>
</gene>
<dbReference type="GeneID" id="94583913"/>